<keyword evidence="3" id="KW-1185">Reference proteome</keyword>
<reference evidence="3" key="2">
    <citation type="submission" date="2016-06" db="EMBL/GenBank/DDBJ databases">
        <authorList>
            <person name="Varghese N."/>
            <person name="Submissions Spin"/>
        </authorList>
    </citation>
    <scope>NUCLEOTIDE SEQUENCE [LARGE SCALE GENOMIC DNA]</scope>
    <source>
        <strain evidence="3">DSM 45794</strain>
    </source>
</reference>
<gene>
    <name evidence="1" type="ORF">GA0070622_0052</name>
    <name evidence="2" type="ORF">GA0070622_0064</name>
</gene>
<dbReference type="STRING" id="946078.GA0070622_0052"/>
<proteinExistence type="predicted"/>
<evidence type="ECO:0000313" key="1">
    <source>
        <dbReference type="EMBL" id="SBT63111.1"/>
    </source>
</evidence>
<evidence type="ECO:0000313" key="3">
    <source>
        <dbReference type="Proteomes" id="UP000199558"/>
    </source>
</evidence>
<dbReference type="RefSeq" id="WP_091565131.1">
    <property type="nucleotide sequence ID" value="NZ_FLRH01000002.1"/>
</dbReference>
<organism evidence="1 3">
    <name type="scientific">Micromonospora sediminicola</name>
    <dbReference type="NCBI Taxonomy" id="946078"/>
    <lineage>
        <taxon>Bacteria</taxon>
        <taxon>Bacillati</taxon>
        <taxon>Actinomycetota</taxon>
        <taxon>Actinomycetes</taxon>
        <taxon>Micromonosporales</taxon>
        <taxon>Micromonosporaceae</taxon>
        <taxon>Micromonospora</taxon>
    </lineage>
</organism>
<accession>A0A1A9B250</accession>
<name>A0A1A9B250_9ACTN</name>
<reference evidence="1" key="1">
    <citation type="submission" date="2016-06" db="EMBL/GenBank/DDBJ databases">
        <authorList>
            <person name="Kjaerup R.B."/>
            <person name="Dalgaard T.S."/>
            <person name="Juul-Madsen H.R."/>
        </authorList>
    </citation>
    <scope>NUCLEOTIDE SEQUENCE [LARGE SCALE GENOMIC DNA]</scope>
    <source>
        <strain evidence="1">DSM 45794</strain>
    </source>
</reference>
<dbReference type="AlphaFoldDB" id="A0A1A9B250"/>
<sequence>MAISDSAGEDSTHVYDVSGESVKWALPERVPLHCELGREVSTRLRTYSEAEGVKLRHVVERAVDAYLTDRGWPAGRTR</sequence>
<dbReference type="Proteomes" id="UP000199558">
    <property type="component" value="Unassembled WGS sequence"/>
</dbReference>
<evidence type="ECO:0000313" key="2">
    <source>
        <dbReference type="EMBL" id="SBT63123.1"/>
    </source>
</evidence>
<dbReference type="EMBL" id="FLRH01000002">
    <property type="protein sequence ID" value="SBT63123.1"/>
    <property type="molecule type" value="Genomic_DNA"/>
</dbReference>
<protein>
    <submittedName>
        <fullName evidence="1">Uncharacterized protein</fullName>
    </submittedName>
</protein>
<dbReference type="EMBL" id="FLRH01000002">
    <property type="protein sequence ID" value="SBT63111.1"/>
    <property type="molecule type" value="Genomic_DNA"/>
</dbReference>